<protein>
    <submittedName>
        <fullName evidence="1">Uncharacterized protein</fullName>
    </submittedName>
</protein>
<evidence type="ECO:0000313" key="2">
    <source>
        <dbReference type="Proteomes" id="UP000252107"/>
    </source>
</evidence>
<dbReference type="AlphaFoldDB" id="A0A367R8K1"/>
<evidence type="ECO:0000313" key="1">
    <source>
        <dbReference type="EMBL" id="RCJ32013.1"/>
    </source>
</evidence>
<gene>
    <name evidence="1" type="ORF">A6770_19405</name>
</gene>
<proteinExistence type="predicted"/>
<reference evidence="1" key="1">
    <citation type="submission" date="2016-04" db="EMBL/GenBank/DDBJ databases">
        <authorList>
            <person name="Tabuchi Yagui T.R."/>
        </authorList>
    </citation>
    <scope>NUCLEOTIDE SEQUENCE [LARGE SCALE GENOMIC DNA]</scope>
    <source>
        <strain evidence="1">NIES-26</strain>
    </source>
</reference>
<comment type="caution">
    <text evidence="1">The sequence shown here is derived from an EMBL/GenBank/DDBJ whole genome shotgun (WGS) entry which is preliminary data.</text>
</comment>
<name>A0A367R8K1_9NOSO</name>
<dbReference type="Proteomes" id="UP000252107">
    <property type="component" value="Unassembled WGS sequence"/>
</dbReference>
<organism evidence="1 2">
    <name type="scientific">Nostoc minutum NIES-26</name>
    <dbReference type="NCBI Taxonomy" id="1844469"/>
    <lineage>
        <taxon>Bacteria</taxon>
        <taxon>Bacillati</taxon>
        <taxon>Cyanobacteriota</taxon>
        <taxon>Cyanophyceae</taxon>
        <taxon>Nostocales</taxon>
        <taxon>Nostocaceae</taxon>
        <taxon>Nostoc</taxon>
    </lineage>
</organism>
<sequence length="81" mass="9280">MILEAVFSFHISLLFTLPKKSRSPSLANSLLRFWRSAISDRKTNYLKGQLAIALLDFWICKATLLAQSKIQNGIMIRQKVQ</sequence>
<keyword evidence="2" id="KW-1185">Reference proteome</keyword>
<dbReference type="EMBL" id="LXQD01000215">
    <property type="protein sequence ID" value="RCJ32013.1"/>
    <property type="molecule type" value="Genomic_DNA"/>
</dbReference>
<accession>A0A367R8K1</accession>